<reference evidence="2" key="1">
    <citation type="submission" date="2017-02" db="UniProtKB">
        <authorList>
            <consortium name="WormBaseParasite"/>
        </authorList>
    </citation>
    <scope>IDENTIFICATION</scope>
</reference>
<evidence type="ECO:0000313" key="2">
    <source>
        <dbReference type="WBParaSite" id="EEL_0000206001-mRNA-1"/>
    </source>
</evidence>
<dbReference type="Proteomes" id="UP000050640">
    <property type="component" value="Unplaced"/>
</dbReference>
<evidence type="ECO:0000313" key="1">
    <source>
        <dbReference type="Proteomes" id="UP000050640"/>
    </source>
</evidence>
<keyword evidence="1" id="KW-1185">Reference proteome</keyword>
<protein>
    <submittedName>
        <fullName evidence="2">Uncharacterized protein</fullName>
    </submittedName>
</protein>
<proteinExistence type="predicted"/>
<organism evidence="1 2">
    <name type="scientific">Elaeophora elaphi</name>
    <dbReference type="NCBI Taxonomy" id="1147741"/>
    <lineage>
        <taxon>Eukaryota</taxon>
        <taxon>Metazoa</taxon>
        <taxon>Ecdysozoa</taxon>
        <taxon>Nematoda</taxon>
        <taxon>Chromadorea</taxon>
        <taxon>Rhabditida</taxon>
        <taxon>Spirurina</taxon>
        <taxon>Spiruromorpha</taxon>
        <taxon>Filarioidea</taxon>
        <taxon>Onchocercidae</taxon>
        <taxon>Elaeophora</taxon>
    </lineage>
</organism>
<dbReference type="AlphaFoldDB" id="A0A0R3RKQ1"/>
<accession>A0A0R3RKQ1</accession>
<name>A0A0R3RKQ1_9BILA</name>
<sequence length="46" mass="5589">MKVWNWLRQTWKAMKDGSKRQLIVLMFYMSPVLSRSSPMNQLFQLL</sequence>
<dbReference type="WBParaSite" id="EEL_0000206001-mRNA-1">
    <property type="protein sequence ID" value="EEL_0000206001-mRNA-1"/>
    <property type="gene ID" value="EEL_0000206001"/>
</dbReference>